<dbReference type="Gene3D" id="1.25.40.20">
    <property type="entry name" value="Ankyrin repeat-containing domain"/>
    <property type="match status" value="6"/>
</dbReference>
<dbReference type="SMART" id="SM00220">
    <property type="entry name" value="S_TKc"/>
    <property type="match status" value="1"/>
</dbReference>
<dbReference type="PROSITE" id="PS00108">
    <property type="entry name" value="PROTEIN_KINASE_ST"/>
    <property type="match status" value="1"/>
</dbReference>
<dbReference type="PROSITE" id="PS50011">
    <property type="entry name" value="PROTEIN_KINASE_DOM"/>
    <property type="match status" value="1"/>
</dbReference>
<dbReference type="EMBL" id="JAQJAC010000003">
    <property type="protein sequence ID" value="KAJ5590617.1"/>
    <property type="molecule type" value="Genomic_DNA"/>
</dbReference>
<dbReference type="Proteomes" id="UP001216150">
    <property type="component" value="Unassembled WGS sequence"/>
</dbReference>
<dbReference type="SUPFAM" id="SSF56112">
    <property type="entry name" value="Protein kinase-like (PK-like)"/>
    <property type="match status" value="1"/>
</dbReference>
<dbReference type="Pfam" id="PF13637">
    <property type="entry name" value="Ank_4"/>
    <property type="match status" value="1"/>
</dbReference>
<dbReference type="PROSITE" id="PS50297">
    <property type="entry name" value="ANK_REP_REGION"/>
    <property type="match status" value="13"/>
</dbReference>
<dbReference type="GO" id="GO:0005524">
    <property type="term" value="F:ATP binding"/>
    <property type="evidence" value="ECO:0007669"/>
    <property type="project" value="InterPro"/>
</dbReference>
<dbReference type="SUPFAM" id="SSF48403">
    <property type="entry name" value="Ankyrin repeat"/>
    <property type="match status" value="2"/>
</dbReference>
<feature type="repeat" description="ANK" evidence="3">
    <location>
        <begin position="337"/>
        <end position="369"/>
    </location>
</feature>
<organism evidence="5 6">
    <name type="scientific">Penicillium hetheringtonii</name>
    <dbReference type="NCBI Taxonomy" id="911720"/>
    <lineage>
        <taxon>Eukaryota</taxon>
        <taxon>Fungi</taxon>
        <taxon>Dikarya</taxon>
        <taxon>Ascomycota</taxon>
        <taxon>Pezizomycotina</taxon>
        <taxon>Eurotiomycetes</taxon>
        <taxon>Eurotiomycetidae</taxon>
        <taxon>Eurotiales</taxon>
        <taxon>Aspergillaceae</taxon>
        <taxon>Penicillium</taxon>
    </lineage>
</organism>
<dbReference type="PROSITE" id="PS50088">
    <property type="entry name" value="ANK_REPEAT"/>
    <property type="match status" value="17"/>
</dbReference>
<feature type="repeat" description="ANK" evidence="3">
    <location>
        <begin position="533"/>
        <end position="554"/>
    </location>
</feature>
<feature type="domain" description="Protein kinase" evidence="4">
    <location>
        <begin position="46"/>
        <end position="317"/>
    </location>
</feature>
<dbReference type="PANTHER" id="PTHR24198">
    <property type="entry name" value="ANKYRIN REPEAT AND PROTEIN KINASE DOMAIN-CONTAINING PROTEIN"/>
    <property type="match status" value="1"/>
</dbReference>
<dbReference type="GO" id="GO:0004672">
    <property type="term" value="F:protein kinase activity"/>
    <property type="evidence" value="ECO:0007669"/>
    <property type="project" value="InterPro"/>
</dbReference>
<feature type="repeat" description="ANK" evidence="3">
    <location>
        <begin position="370"/>
        <end position="402"/>
    </location>
</feature>
<feature type="repeat" description="ANK" evidence="3">
    <location>
        <begin position="626"/>
        <end position="658"/>
    </location>
</feature>
<dbReference type="Gene3D" id="1.10.510.10">
    <property type="entry name" value="Transferase(Phosphotransferase) domain 1"/>
    <property type="match status" value="1"/>
</dbReference>
<feature type="repeat" description="ANK" evidence="3">
    <location>
        <begin position="659"/>
        <end position="691"/>
    </location>
</feature>
<proteinExistence type="predicted"/>
<keyword evidence="1" id="KW-0677">Repeat</keyword>
<reference evidence="5 6" key="1">
    <citation type="journal article" date="2023" name="IMA Fungus">
        <title>Comparative genomic study of the Penicillium genus elucidates a diverse pangenome and 15 lateral gene transfer events.</title>
        <authorList>
            <person name="Petersen C."/>
            <person name="Sorensen T."/>
            <person name="Nielsen M.R."/>
            <person name="Sondergaard T.E."/>
            <person name="Sorensen J.L."/>
            <person name="Fitzpatrick D.A."/>
            <person name="Frisvad J.C."/>
            <person name="Nielsen K.L."/>
        </authorList>
    </citation>
    <scope>NUCLEOTIDE SEQUENCE [LARGE SCALE GENOMIC DNA]</scope>
    <source>
        <strain evidence="5 6">IBT 29057</strain>
    </source>
</reference>
<feature type="repeat" description="ANK" evidence="3">
    <location>
        <begin position="436"/>
        <end position="468"/>
    </location>
</feature>
<feature type="repeat" description="ANK" evidence="3">
    <location>
        <begin position="824"/>
        <end position="856"/>
    </location>
</feature>
<comment type="caution">
    <text evidence="5">The sequence shown here is derived from an EMBL/GenBank/DDBJ whole genome shotgun (WGS) entry which is preliminary data.</text>
</comment>
<dbReference type="Pfam" id="PF00023">
    <property type="entry name" value="Ank"/>
    <property type="match status" value="1"/>
</dbReference>
<dbReference type="InterPro" id="IPR002110">
    <property type="entry name" value="Ankyrin_rpt"/>
</dbReference>
<dbReference type="PANTHER" id="PTHR24198:SF165">
    <property type="entry name" value="ANKYRIN REPEAT-CONTAINING PROTEIN-RELATED"/>
    <property type="match status" value="1"/>
</dbReference>
<dbReference type="InterPro" id="IPR000719">
    <property type="entry name" value="Prot_kinase_dom"/>
</dbReference>
<sequence length="1115" mass="123294">MTHSEARDLLDHFRQDAVVTEQYTIHVELQIDRNQRRRQVEIETRWTRDRIIGSGAFGDVWLESKQRLEEDGRAMRAVKVISKRRMQDWRIDYEKELLALAKFSKRSYQQENVLVEFFGWYEDKSHLYISMEYFELGDLSQHISSSLSEEDVKQITTDLLHGLRIVHQEKFAHRDLKPKNIFVVQKPPVSCWWVKIGDFGISKRARGDTELHTEIGTALYKAPEISGYYESTKNLYGYDQAVDMWSLGCVVFELLTQTVPFEDALSILKFCDGKLPFPEDELLLKVGLEGTAFVRSLIQANPRHRLTASDALESPWIIQENQLRPALSDIHDLKIEEKEDILRMAARTGDMNKVQHLLNQGVDINAVDAQNQTALNLASYNGQTKVAEYLMQNDASFQILNLEGNSPWHSAVMNSRPEIIRLFVRERFETYAKNNDGYTPLGLAIIEGHLELIKLFLQSGARIKEKKAECCLNLAVIAGKTETVQLLLKGSTGFVAASKSCRISALVLAAAFGRQVIFHLLAETIGCDVKNEDGLTPLIIAAATGQQEMVEYLLLGTHLNDVVVADSSSEFASDAISCLLRPRLQSSKPLNDYGFTPLDAACRTGRLPIVQLLLQHGADPNVANLTGFIPLHQAIYGIHPETVRLLLETGSDPYAVNIKGMTPLHCAAVGGDIDIIKSLLELGATLQSDSTGRNALHKCARYGHIEALKLLLAKFDKDANESNRFGVTLLHAAAENGSIDTVKFLVRKGANVNAASIDKWTPLHNAASKGHIDIVAFLIDNGASINIKSGSGITPLHDAASTGQTSTIKFLLNRGAHLNELSSQHETPLYLAVRHGHFHAAQLLLKRNPDLTVKTNENEITLQRAIASGSIEISRLLLEKGADRHFYDHMRLTPLMYSLQFTDRKMTRPRVDDAVLSVDGKTALQVAICWGNLDGVEGLLKKGVDPNSNSSTYSLSPLYLAADAKSVNMVRLLLGVGAHDTTRNRATLNVAILKGPPKIVELLLDKGTDANADMSESGLKPLHKASFLGNVEAVRLLLAAGADIHLADTWGYTALHHAVQYNRSKVVEVLLELGADAGRRSKNGVSALDLASQGGRRASMNVFKSRGFIVEGGHS</sequence>
<accession>A0AAD6DQD0</accession>
<gene>
    <name evidence="5" type="ORF">N7450_004589</name>
</gene>
<dbReference type="SMART" id="SM00248">
    <property type="entry name" value="ANK"/>
    <property type="match status" value="21"/>
</dbReference>
<dbReference type="Gene3D" id="3.30.200.20">
    <property type="entry name" value="Phosphorylase Kinase, domain 1"/>
    <property type="match status" value="1"/>
</dbReference>
<feature type="repeat" description="ANK" evidence="3">
    <location>
        <begin position="791"/>
        <end position="823"/>
    </location>
</feature>
<dbReference type="PRINTS" id="PR01415">
    <property type="entry name" value="ANKYRIN"/>
</dbReference>
<keyword evidence="2 3" id="KW-0040">ANK repeat</keyword>
<feature type="repeat" description="ANK" evidence="3">
    <location>
        <begin position="953"/>
        <end position="985"/>
    </location>
</feature>
<feature type="repeat" description="ANK" evidence="3">
    <location>
        <begin position="593"/>
        <end position="625"/>
    </location>
</feature>
<feature type="repeat" description="ANK" evidence="3">
    <location>
        <begin position="758"/>
        <end position="790"/>
    </location>
</feature>
<evidence type="ECO:0000313" key="5">
    <source>
        <dbReference type="EMBL" id="KAJ5590617.1"/>
    </source>
</evidence>
<evidence type="ECO:0000256" key="2">
    <source>
        <dbReference type="ARBA" id="ARBA00023043"/>
    </source>
</evidence>
<dbReference type="AlphaFoldDB" id="A0AAD6DQD0"/>
<feature type="repeat" description="ANK" evidence="3">
    <location>
        <begin position="1017"/>
        <end position="1049"/>
    </location>
</feature>
<dbReference type="InterPro" id="IPR036770">
    <property type="entry name" value="Ankyrin_rpt-contain_sf"/>
</dbReference>
<feature type="repeat" description="ANK" evidence="3">
    <location>
        <begin position="983"/>
        <end position="1015"/>
    </location>
</feature>
<evidence type="ECO:0000256" key="1">
    <source>
        <dbReference type="ARBA" id="ARBA00022737"/>
    </source>
</evidence>
<dbReference type="InterPro" id="IPR008271">
    <property type="entry name" value="Ser/Thr_kinase_AS"/>
</dbReference>
<protein>
    <recommendedName>
        <fullName evidence="4">Protein kinase domain-containing protein</fullName>
    </recommendedName>
</protein>
<name>A0AAD6DQD0_9EURO</name>
<feature type="repeat" description="ANK" evidence="3">
    <location>
        <begin position="857"/>
        <end position="889"/>
    </location>
</feature>
<evidence type="ECO:0000259" key="4">
    <source>
        <dbReference type="PROSITE" id="PS50011"/>
    </source>
</evidence>
<feature type="repeat" description="ANK" evidence="3">
    <location>
        <begin position="725"/>
        <end position="757"/>
    </location>
</feature>
<feature type="repeat" description="ANK" evidence="3">
    <location>
        <begin position="919"/>
        <end position="951"/>
    </location>
</feature>
<feature type="repeat" description="ANK" evidence="3">
    <location>
        <begin position="1050"/>
        <end position="1082"/>
    </location>
</feature>
<dbReference type="Pfam" id="PF12796">
    <property type="entry name" value="Ank_2"/>
    <property type="match status" value="7"/>
</dbReference>
<evidence type="ECO:0000256" key="3">
    <source>
        <dbReference type="PROSITE-ProRule" id="PRU00023"/>
    </source>
</evidence>
<dbReference type="Pfam" id="PF00069">
    <property type="entry name" value="Pkinase"/>
    <property type="match status" value="1"/>
</dbReference>
<evidence type="ECO:0000313" key="6">
    <source>
        <dbReference type="Proteomes" id="UP001216150"/>
    </source>
</evidence>
<keyword evidence="6" id="KW-1185">Reference proteome</keyword>
<dbReference type="InterPro" id="IPR011009">
    <property type="entry name" value="Kinase-like_dom_sf"/>
</dbReference>